<dbReference type="PANTHER" id="PTHR31391:SF64">
    <property type="entry name" value="B3 DOMAIN-CONTAINING PROTEIN OS06G0112300"/>
    <property type="match status" value="1"/>
</dbReference>
<dbReference type="PROSITE" id="PS50863">
    <property type="entry name" value="B3"/>
    <property type="match status" value="3"/>
</dbReference>
<proteinExistence type="predicted"/>
<reference evidence="8" key="1">
    <citation type="submission" date="2023-07" db="EMBL/GenBank/DDBJ databases">
        <title>draft genome sequence of fig (Ficus carica).</title>
        <authorList>
            <person name="Takahashi T."/>
            <person name="Nishimura K."/>
        </authorList>
    </citation>
    <scope>NUCLEOTIDE SEQUENCE</scope>
</reference>
<keyword evidence="3" id="KW-0238">DNA-binding</keyword>
<dbReference type="GO" id="GO:0003677">
    <property type="term" value="F:DNA binding"/>
    <property type="evidence" value="ECO:0007669"/>
    <property type="project" value="UniProtKB-KW"/>
</dbReference>
<feature type="domain" description="TF-B3" evidence="7">
    <location>
        <begin position="549"/>
        <end position="643"/>
    </location>
</feature>
<dbReference type="SUPFAM" id="SSF101936">
    <property type="entry name" value="DNA-binding pseudobarrel domain"/>
    <property type="match status" value="3"/>
</dbReference>
<protein>
    <recommendedName>
        <fullName evidence="7">TF-B3 domain-containing protein</fullName>
    </recommendedName>
</protein>
<accession>A0AA87Z9N6</accession>
<keyword evidence="5" id="KW-0539">Nucleus</keyword>
<comment type="caution">
    <text evidence="8">The sequence shown here is derived from an EMBL/GenBank/DDBJ whole genome shotgun (WGS) entry which is preliminary data.</text>
</comment>
<dbReference type="InterPro" id="IPR015300">
    <property type="entry name" value="DNA-bd_pseudobarrel_sf"/>
</dbReference>
<name>A0AA87Z9N6_FICCA</name>
<dbReference type="GO" id="GO:0005634">
    <property type="term" value="C:nucleus"/>
    <property type="evidence" value="ECO:0007669"/>
    <property type="project" value="UniProtKB-SubCell"/>
</dbReference>
<keyword evidence="2" id="KW-0805">Transcription regulation</keyword>
<feature type="compositionally biased region" description="Acidic residues" evidence="6">
    <location>
        <begin position="282"/>
        <end position="291"/>
    </location>
</feature>
<evidence type="ECO:0000259" key="7">
    <source>
        <dbReference type="PROSITE" id="PS50863"/>
    </source>
</evidence>
<dbReference type="Pfam" id="PF02362">
    <property type="entry name" value="B3"/>
    <property type="match status" value="3"/>
</dbReference>
<dbReference type="InterPro" id="IPR003340">
    <property type="entry name" value="B3_DNA-bd"/>
</dbReference>
<evidence type="ECO:0000256" key="4">
    <source>
        <dbReference type="ARBA" id="ARBA00023163"/>
    </source>
</evidence>
<evidence type="ECO:0000313" key="10">
    <source>
        <dbReference type="Proteomes" id="UP001187192"/>
    </source>
</evidence>
<keyword evidence="4" id="KW-0804">Transcription</keyword>
<keyword evidence="10" id="KW-1185">Reference proteome</keyword>
<evidence type="ECO:0000313" key="8">
    <source>
        <dbReference type="EMBL" id="GMN21958.1"/>
    </source>
</evidence>
<evidence type="ECO:0000256" key="1">
    <source>
        <dbReference type="ARBA" id="ARBA00004123"/>
    </source>
</evidence>
<comment type="subcellular location">
    <subcellularLocation>
        <location evidence="1">Nucleus</location>
    </subcellularLocation>
</comment>
<evidence type="ECO:0000256" key="3">
    <source>
        <dbReference type="ARBA" id="ARBA00023125"/>
    </source>
</evidence>
<evidence type="ECO:0000313" key="9">
    <source>
        <dbReference type="EMBL" id="GMN21965.1"/>
    </source>
</evidence>
<dbReference type="InterPro" id="IPR044837">
    <property type="entry name" value="REM16-like"/>
</dbReference>
<dbReference type="SMART" id="SM01019">
    <property type="entry name" value="B3"/>
    <property type="match status" value="3"/>
</dbReference>
<dbReference type="CDD" id="cd10017">
    <property type="entry name" value="B3_DNA"/>
    <property type="match status" value="3"/>
</dbReference>
<feature type="domain" description="TF-B3" evidence="7">
    <location>
        <begin position="159"/>
        <end position="253"/>
    </location>
</feature>
<dbReference type="Gene3D" id="2.40.330.10">
    <property type="entry name" value="DNA-binding pseudobarrel domain"/>
    <property type="match status" value="3"/>
</dbReference>
<dbReference type="PANTHER" id="PTHR31391">
    <property type="entry name" value="B3 DOMAIN-CONTAINING PROTEIN OS11G0197600-RELATED"/>
    <property type="match status" value="1"/>
</dbReference>
<evidence type="ECO:0000256" key="2">
    <source>
        <dbReference type="ARBA" id="ARBA00023015"/>
    </source>
</evidence>
<feature type="region of interest" description="Disordered" evidence="6">
    <location>
        <begin position="280"/>
        <end position="351"/>
    </location>
</feature>
<dbReference type="AlphaFoldDB" id="A0AA87Z9N6"/>
<dbReference type="Proteomes" id="UP001187192">
    <property type="component" value="Unassembled WGS sequence"/>
</dbReference>
<dbReference type="EMBL" id="BTGU01002793">
    <property type="protein sequence ID" value="GMN21965.1"/>
    <property type="molecule type" value="Genomic_DNA"/>
</dbReference>
<gene>
    <name evidence="8" type="ORF">TIFTF001_043427</name>
    <name evidence="9" type="ORF">TIFTF001_043430</name>
</gene>
<dbReference type="EMBL" id="BTGU01002792">
    <property type="protein sequence ID" value="GMN21958.1"/>
    <property type="molecule type" value="Genomic_DNA"/>
</dbReference>
<evidence type="ECO:0000256" key="6">
    <source>
        <dbReference type="SAM" id="MobiDB-lite"/>
    </source>
</evidence>
<feature type="domain" description="TF-B3" evidence="7">
    <location>
        <begin position="401"/>
        <end position="501"/>
    </location>
</feature>
<evidence type="ECO:0000256" key="5">
    <source>
        <dbReference type="ARBA" id="ARBA00023242"/>
    </source>
</evidence>
<sequence>MSLTGQWSSTTVFEFFKSFREPPPKKKLVSSPGPGARGNPVKSASCLGYPGQVLLGYVAGEVDVMCCNSSRWAALVADGYRDKACEPTTLPEYVVRSSETARVGRIITPGRSKSGSRPVSEQTRIAFPLSRVVEIVPNMSRRRREDDAQIKKFSSTLPHFFKIILEETLRTNKLQVPNKFVRMYGDTLSDSIRLELPCGLRWDVGLTKCDGKVWIGEGRWADFSNHYSLGHGYLLVFRYEGNSRFHVLIFDKSTTEIDYLPKPNGVEKHDIDGQPHEFVKEETEEDDDSVEISERLSPCPKPREKSPLPCPRPQKRMRTKPVEKTQSNHSHPRPKVHKDATSKVRQVTPRGSISSKAVAGNTVNKKTEMSAPGKCLEPLTVNKKARALEVASSFRSENPFFTVSLGATCATAKNPLNIPCKFAKTYINKIEGDAILKVSDGRSWSVVYKVRSRSNHSPAYEICQGWTAFARDNNLEEGDICTFELTNGNDLSFDVSIVKANVPLPQRNFRKLRSEDNGAGGGHVIQSPSISSVSGASKAASQFFSTNPYFQVTLQRHNLEKRCVSLPTAFSKSYFKGKAQSVILQVGKRSWPVKLLRYPSKYVLSGGWNSFARENSLRQGDVCIFELINRNQVVMKVSIFGQNV</sequence>
<organism evidence="8 10">
    <name type="scientific">Ficus carica</name>
    <name type="common">Common fig</name>
    <dbReference type="NCBI Taxonomy" id="3494"/>
    <lineage>
        <taxon>Eukaryota</taxon>
        <taxon>Viridiplantae</taxon>
        <taxon>Streptophyta</taxon>
        <taxon>Embryophyta</taxon>
        <taxon>Tracheophyta</taxon>
        <taxon>Spermatophyta</taxon>
        <taxon>Magnoliopsida</taxon>
        <taxon>eudicotyledons</taxon>
        <taxon>Gunneridae</taxon>
        <taxon>Pentapetalae</taxon>
        <taxon>rosids</taxon>
        <taxon>fabids</taxon>
        <taxon>Rosales</taxon>
        <taxon>Moraceae</taxon>
        <taxon>Ficeae</taxon>
        <taxon>Ficus</taxon>
    </lineage>
</organism>